<dbReference type="AlphaFoldDB" id="A0AAU1UJU7"/>
<dbReference type="NCBIfam" id="TIGR01549">
    <property type="entry name" value="HAD-SF-IA-v1"/>
    <property type="match status" value="1"/>
</dbReference>
<dbReference type="InterPro" id="IPR023214">
    <property type="entry name" value="HAD_sf"/>
</dbReference>
<dbReference type="PANTHER" id="PTHR46649:SF4">
    <property type="entry name" value="HALOACID DEHALOGENASE-LIKE HYDROLASE (HAD) SUPERFAMILY PROTEIN"/>
    <property type="match status" value="1"/>
</dbReference>
<dbReference type="SFLD" id="SFLDG01129">
    <property type="entry name" value="C1.5:_HAD__Beta-PGM__Phosphata"/>
    <property type="match status" value="1"/>
</dbReference>
<proteinExistence type="predicted"/>
<dbReference type="PANTHER" id="PTHR46649">
    <property type="match status" value="1"/>
</dbReference>
<dbReference type="SFLD" id="SFLDS00003">
    <property type="entry name" value="Haloacid_Dehalogenase"/>
    <property type="match status" value="1"/>
</dbReference>
<gene>
    <name evidence="1" type="ORF">OHU69_44730</name>
</gene>
<dbReference type="NCBIfam" id="TIGR01509">
    <property type="entry name" value="HAD-SF-IA-v3"/>
    <property type="match status" value="1"/>
</dbReference>
<organism evidence="1">
    <name type="scientific">Streptomyces sp. NBC_00119</name>
    <dbReference type="NCBI Taxonomy" id="2975659"/>
    <lineage>
        <taxon>Bacteria</taxon>
        <taxon>Bacillati</taxon>
        <taxon>Actinomycetota</taxon>
        <taxon>Actinomycetes</taxon>
        <taxon>Kitasatosporales</taxon>
        <taxon>Streptomycetaceae</taxon>
        <taxon>Streptomyces</taxon>
    </lineage>
</organism>
<evidence type="ECO:0000313" key="1">
    <source>
        <dbReference type="EMBL" id="WTS17517.1"/>
    </source>
</evidence>
<keyword evidence="1" id="KW-0378">Hydrolase</keyword>
<dbReference type="InterPro" id="IPR036412">
    <property type="entry name" value="HAD-like_sf"/>
</dbReference>
<sequence length="232" mass="24748">MVKGVMFDFSGTLFRIESVSEWLGAVVAEAGLDMSADELAACAGRLTEAGALPGGAPPRALPSHLEGLWRERDLSAEQHRAAYTALAREASLPSAELAEALYDRHRTSAAWRPYPDTEGTLRALRGQGVSVAVVSNIGWDLRPVFRDHAVDGLVDAYVLSFEHGVQKPDPGLFRAACDKLGLPPEEVLMVGDDRVADAGAAALGCPVHLVDHLPVDRRPNALRAVLGLVQEG</sequence>
<accession>A0AAU1UJU7</accession>
<dbReference type="EMBL" id="CP108195">
    <property type="protein sequence ID" value="WTS17517.1"/>
    <property type="molecule type" value="Genomic_DNA"/>
</dbReference>
<dbReference type="SUPFAM" id="SSF56784">
    <property type="entry name" value="HAD-like"/>
    <property type="match status" value="1"/>
</dbReference>
<name>A0AAU1UJU7_9ACTN</name>
<dbReference type="PRINTS" id="PR00413">
    <property type="entry name" value="HADHALOGNASE"/>
</dbReference>
<dbReference type="Gene3D" id="3.40.50.1000">
    <property type="entry name" value="HAD superfamily/HAD-like"/>
    <property type="match status" value="1"/>
</dbReference>
<dbReference type="InterPro" id="IPR006439">
    <property type="entry name" value="HAD-SF_hydro_IA"/>
</dbReference>
<dbReference type="GO" id="GO:0016787">
    <property type="term" value="F:hydrolase activity"/>
    <property type="evidence" value="ECO:0007669"/>
    <property type="project" value="UniProtKB-KW"/>
</dbReference>
<dbReference type="Pfam" id="PF00702">
    <property type="entry name" value="Hydrolase"/>
    <property type="match status" value="1"/>
</dbReference>
<protein>
    <submittedName>
        <fullName evidence="1">HAD-IA family hydrolase</fullName>
    </submittedName>
</protein>
<reference evidence="1" key="1">
    <citation type="submission" date="2022-10" db="EMBL/GenBank/DDBJ databases">
        <title>The complete genomes of actinobacterial strains from the NBC collection.</title>
        <authorList>
            <person name="Joergensen T.S."/>
            <person name="Alvarez Arevalo M."/>
            <person name="Sterndorff E.B."/>
            <person name="Faurdal D."/>
            <person name="Vuksanovic O."/>
            <person name="Mourched A.-S."/>
            <person name="Charusanti P."/>
            <person name="Shaw S."/>
            <person name="Blin K."/>
            <person name="Weber T."/>
        </authorList>
    </citation>
    <scope>NUCLEOTIDE SEQUENCE</scope>
    <source>
        <strain evidence="1">NBC_00119</strain>
    </source>
</reference>